<feature type="domain" description="6-phospho-N-acetylmuramidase C-terminal" evidence="1">
    <location>
        <begin position="245"/>
        <end position="360"/>
    </location>
</feature>
<dbReference type="InterPro" id="IPR017853">
    <property type="entry name" value="GH"/>
</dbReference>
<dbReference type="InterPro" id="IPR013785">
    <property type="entry name" value="Aldolase_TIM"/>
</dbReference>
<keyword evidence="4" id="KW-1185">Reference proteome</keyword>
<dbReference type="Pfam" id="PF19200">
    <property type="entry name" value="MupG_N"/>
    <property type="match status" value="1"/>
</dbReference>
<dbReference type="PANTHER" id="PTHR38435:SF1">
    <property type="entry name" value="DUF871 DOMAIN-CONTAINING PROTEIN"/>
    <property type="match status" value="1"/>
</dbReference>
<feature type="domain" description="6-phospho-N-acetylmuramidase N-terminal" evidence="2">
    <location>
        <begin position="4"/>
        <end position="239"/>
    </location>
</feature>
<dbReference type="Gene3D" id="2.40.100.10">
    <property type="entry name" value="Cyclophilin-like"/>
    <property type="match status" value="1"/>
</dbReference>
<dbReference type="InterPro" id="IPR008589">
    <property type="entry name" value="MupG"/>
</dbReference>
<evidence type="ECO:0000313" key="4">
    <source>
        <dbReference type="Proteomes" id="UP000184080"/>
    </source>
</evidence>
<dbReference type="InterPro" id="IPR029000">
    <property type="entry name" value="Cyclophilin-like_dom_sf"/>
</dbReference>
<evidence type="ECO:0000259" key="1">
    <source>
        <dbReference type="Pfam" id="PF05913"/>
    </source>
</evidence>
<dbReference type="PANTHER" id="PTHR38435">
    <property type="match status" value="1"/>
</dbReference>
<dbReference type="InterPro" id="IPR043894">
    <property type="entry name" value="MupG_C"/>
</dbReference>
<dbReference type="EMBL" id="FQZO01000011">
    <property type="protein sequence ID" value="SHJ95652.1"/>
    <property type="molecule type" value="Genomic_DNA"/>
</dbReference>
<gene>
    <name evidence="3" type="ORF">SAMN05444401_0230</name>
</gene>
<evidence type="ECO:0000313" key="3">
    <source>
        <dbReference type="EMBL" id="SHJ95652.1"/>
    </source>
</evidence>
<protein>
    <recommendedName>
        <fullName evidence="5">Outer surface protein</fullName>
    </recommendedName>
</protein>
<proteinExistence type="predicted"/>
<accession>A0A1M6NJC5</accession>
<dbReference type="Proteomes" id="UP000184080">
    <property type="component" value="Unassembled WGS sequence"/>
</dbReference>
<dbReference type="AlphaFoldDB" id="A0A1M6NJC5"/>
<dbReference type="Pfam" id="PF05913">
    <property type="entry name" value="MupG_C"/>
    <property type="match status" value="1"/>
</dbReference>
<sequence length="364" mass="42064">MHRMGISLYPEHSTEQIDYEYMKLAAKYGFNRIFTCLLSVRESTEIVIDKFKRFIEQAHNLGFIVAVDTNISVFSKMGATPYDLKIFSDMKVDIIRLDGHFGEMEDIAITQNPYGIAIEFNGSSNIALDLMIERGANTHNMIVCHNFYPQKYTGLGWNKFMEFTNKYKALGLSVAAFVSSNNDKTFGPWPVYEGLPTCEMHRELPIDLQVRHLLATNKIDDILIGNAYATEDELKAISQVNKTKITFKLELADNITEEEENIIYNYPHFGRGDASDYMTRSSMPRLDYKNKRIPYRKYDKDFFHRGDVVIVNDNLPHYRGELEIVTKDISNDGQRNFVARIPEQELILLDLLKPEYPFGFIKIK</sequence>
<dbReference type="RefSeq" id="WP_073012114.1">
    <property type="nucleotide sequence ID" value="NZ_FQZO01000011.1"/>
</dbReference>
<dbReference type="InterPro" id="IPR043797">
    <property type="entry name" value="MupG_N"/>
</dbReference>
<dbReference type="STRING" id="1121298.SAMN05444401_0230"/>
<evidence type="ECO:0008006" key="5">
    <source>
        <dbReference type="Google" id="ProtNLM"/>
    </source>
</evidence>
<name>A0A1M6NJC5_9CLOT</name>
<dbReference type="SUPFAM" id="SSF51445">
    <property type="entry name" value="(Trans)glycosidases"/>
    <property type="match status" value="1"/>
</dbReference>
<dbReference type="SUPFAM" id="SSF50891">
    <property type="entry name" value="Cyclophilin-like"/>
    <property type="match status" value="1"/>
</dbReference>
<evidence type="ECO:0000259" key="2">
    <source>
        <dbReference type="Pfam" id="PF19200"/>
    </source>
</evidence>
<reference evidence="3 4" key="1">
    <citation type="submission" date="2016-11" db="EMBL/GenBank/DDBJ databases">
        <authorList>
            <person name="Jaros S."/>
            <person name="Januszkiewicz K."/>
            <person name="Wedrychowicz H."/>
        </authorList>
    </citation>
    <scope>NUCLEOTIDE SEQUENCE [LARGE SCALE GENOMIC DNA]</scope>
    <source>
        <strain evidence="3 4">DSM 21864</strain>
    </source>
</reference>
<dbReference type="OrthoDB" id="5809921at2"/>
<organism evidence="3 4">
    <name type="scientific">Clostridium amylolyticum</name>
    <dbReference type="NCBI Taxonomy" id="1121298"/>
    <lineage>
        <taxon>Bacteria</taxon>
        <taxon>Bacillati</taxon>
        <taxon>Bacillota</taxon>
        <taxon>Clostridia</taxon>
        <taxon>Eubacteriales</taxon>
        <taxon>Clostridiaceae</taxon>
        <taxon>Clostridium</taxon>
    </lineage>
</organism>
<dbReference type="Gene3D" id="3.20.20.70">
    <property type="entry name" value="Aldolase class I"/>
    <property type="match status" value="1"/>
</dbReference>